<dbReference type="PROSITE" id="PS50835">
    <property type="entry name" value="IG_LIKE"/>
    <property type="match status" value="4"/>
</dbReference>
<dbReference type="PANTHER" id="PTHR11640:SF148">
    <property type="entry name" value="CD166 ANTIGEN HOMOLOG A"/>
    <property type="match status" value="1"/>
</dbReference>
<evidence type="ECO:0000256" key="4">
    <source>
        <dbReference type="ARBA" id="ARBA00023180"/>
    </source>
</evidence>
<dbReference type="PANTHER" id="PTHR11640">
    <property type="entry name" value="NEPHRIN"/>
    <property type="match status" value="1"/>
</dbReference>
<dbReference type="InterPro" id="IPR003598">
    <property type="entry name" value="Ig_sub2"/>
</dbReference>
<feature type="domain" description="Ig-like" evidence="7">
    <location>
        <begin position="5"/>
        <end position="115"/>
    </location>
</feature>
<keyword evidence="3" id="KW-1015">Disulfide bond</keyword>
<feature type="region of interest" description="Disordered" evidence="6">
    <location>
        <begin position="124"/>
        <end position="143"/>
    </location>
</feature>
<feature type="domain" description="Ig-like" evidence="7">
    <location>
        <begin position="120"/>
        <end position="222"/>
    </location>
</feature>
<dbReference type="InterPro" id="IPR003599">
    <property type="entry name" value="Ig_sub"/>
</dbReference>
<keyword evidence="5" id="KW-0393">Immunoglobulin domain</keyword>
<evidence type="ECO:0000256" key="3">
    <source>
        <dbReference type="ARBA" id="ARBA00023157"/>
    </source>
</evidence>
<dbReference type="InterPro" id="IPR036179">
    <property type="entry name" value="Ig-like_dom_sf"/>
</dbReference>
<keyword evidence="4" id="KW-0325">Glycoprotein</keyword>
<evidence type="ECO:0000259" key="7">
    <source>
        <dbReference type="PROSITE" id="PS50835"/>
    </source>
</evidence>
<evidence type="ECO:0000256" key="2">
    <source>
        <dbReference type="ARBA" id="ARBA00023136"/>
    </source>
</evidence>
<keyword evidence="2" id="KW-0472">Membrane</keyword>
<dbReference type="AlphaFoldDB" id="A0A8B9GTF3"/>
<evidence type="ECO:0000313" key="8">
    <source>
        <dbReference type="Ensembl" id="ENSAMXP00005002683.1"/>
    </source>
</evidence>
<dbReference type="InterPro" id="IPR013783">
    <property type="entry name" value="Ig-like_fold"/>
</dbReference>
<evidence type="ECO:0000256" key="1">
    <source>
        <dbReference type="ARBA" id="ARBA00004479"/>
    </source>
</evidence>
<evidence type="ECO:0000256" key="6">
    <source>
        <dbReference type="SAM" id="MobiDB-lite"/>
    </source>
</evidence>
<dbReference type="InterPro" id="IPR051275">
    <property type="entry name" value="Cell_adhesion_signaling"/>
</dbReference>
<dbReference type="GO" id="GO:0005911">
    <property type="term" value="C:cell-cell junction"/>
    <property type="evidence" value="ECO:0007669"/>
    <property type="project" value="TreeGrafter"/>
</dbReference>
<dbReference type="GO" id="GO:0050839">
    <property type="term" value="F:cell adhesion molecule binding"/>
    <property type="evidence" value="ECO:0007669"/>
    <property type="project" value="TreeGrafter"/>
</dbReference>
<feature type="domain" description="Ig-like" evidence="7">
    <location>
        <begin position="228"/>
        <end position="310"/>
    </location>
</feature>
<accession>A0A8B9GTF3</accession>
<protein>
    <submittedName>
        <fullName evidence="8">Activated leukocyte cell adhesion molecule a</fullName>
    </submittedName>
</protein>
<dbReference type="PROSITE" id="PS00290">
    <property type="entry name" value="IG_MHC"/>
    <property type="match status" value="1"/>
</dbReference>
<dbReference type="Ensembl" id="ENSAMXT00005003026.1">
    <property type="protein sequence ID" value="ENSAMXP00005002683.1"/>
    <property type="gene ID" value="ENSAMXG00005001572.1"/>
</dbReference>
<organism evidence="8 9">
    <name type="scientific">Astyanax mexicanus</name>
    <name type="common">Blind cave fish</name>
    <name type="synonym">Astyanax fasciatus mexicanus</name>
    <dbReference type="NCBI Taxonomy" id="7994"/>
    <lineage>
        <taxon>Eukaryota</taxon>
        <taxon>Metazoa</taxon>
        <taxon>Chordata</taxon>
        <taxon>Craniata</taxon>
        <taxon>Vertebrata</taxon>
        <taxon>Euteleostomi</taxon>
        <taxon>Actinopterygii</taxon>
        <taxon>Neopterygii</taxon>
        <taxon>Teleostei</taxon>
        <taxon>Ostariophysi</taxon>
        <taxon>Characiformes</taxon>
        <taxon>Characoidei</taxon>
        <taxon>Acestrorhamphidae</taxon>
        <taxon>Acestrorhamphinae</taxon>
        <taxon>Astyanax</taxon>
    </lineage>
</organism>
<feature type="region of interest" description="Disordered" evidence="6">
    <location>
        <begin position="482"/>
        <end position="511"/>
    </location>
</feature>
<evidence type="ECO:0000256" key="5">
    <source>
        <dbReference type="ARBA" id="ARBA00023319"/>
    </source>
</evidence>
<sequence length="511" mass="55839">MFTRPSNSVGDTKKVISQYGENITVPCNGSDNKPADLIFTKWKYTRSDGTSGDLLVKQAQKDEAKISATDSYKDRVNITSDSSLVITRATLSDQITFTCMVVSFSNLNEYPVEVEVRKRPSAPELKNKASQLENGKPTPLGECVSTDANPPVEIIWLKNNQTLVDNGNTVVITTTETKDSVTGLSSSKSRLLYAAGKEDMTSKFACLVRHVTGPDQVTAPVAFSIYYPTEKVSLQVMPAGPVKEGDNVTLKCQADGNPPPTNFNFHIKGKKVTVTGSNVHVLSGVTRDDSGEYKCSLPNNDKMEATAMITVNYLDLSVSPSGRVLKKLGELLEVKVDKNVSSEPTVIWTKGTRLEKQPNFTILTYSHAGVYTCEMSVGGIKRSSSFQLIVEGTPIINSLTKKRSTDGKNKVLTCEAEGSPQPDVQWSVNGTDSKSTYNNGKAIFTLTVEPRLNQTVACHVVNSLGSDSRTISVLPRNHMSFRQGTWKTGEKEMGTSEESKKLEENSHRQEV</sequence>
<dbReference type="GO" id="GO:0098609">
    <property type="term" value="P:cell-cell adhesion"/>
    <property type="evidence" value="ECO:0007669"/>
    <property type="project" value="TreeGrafter"/>
</dbReference>
<dbReference type="InterPro" id="IPR013098">
    <property type="entry name" value="Ig_I-set"/>
</dbReference>
<feature type="domain" description="Ig-like" evidence="7">
    <location>
        <begin position="394"/>
        <end position="472"/>
    </location>
</feature>
<evidence type="ECO:0000313" key="9">
    <source>
        <dbReference type="Proteomes" id="UP000694621"/>
    </source>
</evidence>
<proteinExistence type="predicted"/>
<dbReference type="InterPro" id="IPR013162">
    <property type="entry name" value="CD80_C2-set"/>
</dbReference>
<dbReference type="SUPFAM" id="SSF48726">
    <property type="entry name" value="Immunoglobulin"/>
    <property type="match status" value="4"/>
</dbReference>
<dbReference type="SMART" id="SM00409">
    <property type="entry name" value="IG"/>
    <property type="match status" value="4"/>
</dbReference>
<name>A0A8B9GTF3_ASTMX</name>
<dbReference type="Gene3D" id="2.60.40.10">
    <property type="entry name" value="Immunoglobulins"/>
    <property type="match status" value="4"/>
</dbReference>
<dbReference type="Pfam" id="PF08205">
    <property type="entry name" value="C2-set_2"/>
    <property type="match status" value="1"/>
</dbReference>
<feature type="compositionally biased region" description="Basic and acidic residues" evidence="6">
    <location>
        <begin position="488"/>
        <end position="511"/>
    </location>
</feature>
<comment type="subcellular location">
    <subcellularLocation>
        <location evidence="1">Membrane</location>
        <topology evidence="1">Single-pass type I membrane protein</topology>
    </subcellularLocation>
</comment>
<dbReference type="SMART" id="SM00408">
    <property type="entry name" value="IGc2"/>
    <property type="match status" value="3"/>
</dbReference>
<dbReference type="GO" id="GO:0005886">
    <property type="term" value="C:plasma membrane"/>
    <property type="evidence" value="ECO:0007669"/>
    <property type="project" value="TreeGrafter"/>
</dbReference>
<dbReference type="InterPro" id="IPR007110">
    <property type="entry name" value="Ig-like_dom"/>
</dbReference>
<reference evidence="8" key="1">
    <citation type="submission" date="2025-08" db="UniProtKB">
        <authorList>
            <consortium name="Ensembl"/>
        </authorList>
    </citation>
    <scope>IDENTIFICATION</scope>
</reference>
<dbReference type="InterPro" id="IPR003006">
    <property type="entry name" value="Ig/MHC_CS"/>
</dbReference>
<dbReference type="Proteomes" id="UP000694621">
    <property type="component" value="Unplaced"/>
</dbReference>
<dbReference type="Pfam" id="PF13927">
    <property type="entry name" value="Ig_3"/>
    <property type="match status" value="1"/>
</dbReference>
<dbReference type="Pfam" id="PF07679">
    <property type="entry name" value="I-set"/>
    <property type="match status" value="1"/>
</dbReference>